<comment type="similarity">
    <text evidence="2">Belongs to the TMEM129 family.</text>
</comment>
<feature type="transmembrane region" description="Helical" evidence="6">
    <location>
        <begin position="74"/>
        <end position="93"/>
    </location>
</feature>
<evidence type="ECO:0000256" key="5">
    <source>
        <dbReference type="ARBA" id="ARBA00023136"/>
    </source>
</evidence>
<name>A0ABN8M9P6_9CNID</name>
<proteinExistence type="inferred from homology"/>
<dbReference type="InterPro" id="IPR018801">
    <property type="entry name" value="TM129"/>
</dbReference>
<evidence type="ECO:0000256" key="1">
    <source>
        <dbReference type="ARBA" id="ARBA00004141"/>
    </source>
</evidence>
<evidence type="ECO:0000256" key="2">
    <source>
        <dbReference type="ARBA" id="ARBA00007332"/>
    </source>
</evidence>
<dbReference type="EMBL" id="CALNXI010000401">
    <property type="protein sequence ID" value="CAH3026359.1"/>
    <property type="molecule type" value="Genomic_DNA"/>
</dbReference>
<accession>A0ABN8M9P6</accession>
<comment type="subcellular location">
    <subcellularLocation>
        <location evidence="1">Membrane</location>
        <topology evidence="1">Multi-pass membrane protein</topology>
    </subcellularLocation>
</comment>
<feature type="transmembrane region" description="Helical" evidence="6">
    <location>
        <begin position="18"/>
        <end position="36"/>
    </location>
</feature>
<dbReference type="Proteomes" id="UP001159427">
    <property type="component" value="Unassembled WGS sequence"/>
</dbReference>
<organism evidence="7 8">
    <name type="scientific">Porites evermanni</name>
    <dbReference type="NCBI Taxonomy" id="104178"/>
    <lineage>
        <taxon>Eukaryota</taxon>
        <taxon>Metazoa</taxon>
        <taxon>Cnidaria</taxon>
        <taxon>Anthozoa</taxon>
        <taxon>Hexacorallia</taxon>
        <taxon>Scleractinia</taxon>
        <taxon>Fungiina</taxon>
        <taxon>Poritidae</taxon>
        <taxon>Porites</taxon>
    </lineage>
</organism>
<keyword evidence="4 6" id="KW-1133">Transmembrane helix</keyword>
<reference evidence="7 8" key="1">
    <citation type="submission" date="2022-05" db="EMBL/GenBank/DDBJ databases">
        <authorList>
            <consortium name="Genoscope - CEA"/>
            <person name="William W."/>
        </authorList>
    </citation>
    <scope>NUCLEOTIDE SEQUENCE [LARGE SCALE GENOMIC DNA]</scope>
</reference>
<evidence type="ECO:0000313" key="8">
    <source>
        <dbReference type="Proteomes" id="UP001159427"/>
    </source>
</evidence>
<dbReference type="PANTHER" id="PTHR31322:SF2">
    <property type="entry name" value="E3 UBIQUITIN-PROTEIN LIGASE TM129"/>
    <property type="match status" value="1"/>
</dbReference>
<comment type="caution">
    <text evidence="7">The sequence shown here is derived from an EMBL/GenBank/DDBJ whole genome shotgun (WGS) entry which is preliminary data.</text>
</comment>
<dbReference type="Pfam" id="PF10272">
    <property type="entry name" value="Tmpp129"/>
    <property type="match status" value="1"/>
</dbReference>
<sequence>RHQTLFNIERGKSKMEEIVIVFTIAYALVSLCFVAPPREFVSAGLTVQNILSGYLGSEDMDFVGYHLKRTTSTVLLHSLLPLGYYICLGLVSPRLRLFEPARAGLSANICLLACLSIALGGAVCARYWSWNKWSHHPFAKLLLKHGSPWRAVASSVNIEFRRITKFSSIIGGTSLYITDSWIIRCSAYKIDIAHQPDVHLSIIHAEDHAISHESSIAVQFLNIKVSSITPGVKPFVIRLNSTDYGDLREKLQAPIRNARNVVIHQSLSDKFIEAFKEQVAQNNAYHLQDGEEEPEPCIGCMQAPANIKLRKLCASAGEGQCVPCYCRPMWCIDCMGKWFASRQDQHQPEGWLASTSPCPTCRAKFCMLDVCLVDR</sequence>
<feature type="transmembrane region" description="Helical" evidence="6">
    <location>
        <begin position="105"/>
        <end position="128"/>
    </location>
</feature>
<keyword evidence="8" id="KW-1185">Reference proteome</keyword>
<evidence type="ECO:0000256" key="4">
    <source>
        <dbReference type="ARBA" id="ARBA00022989"/>
    </source>
</evidence>
<evidence type="ECO:0000256" key="6">
    <source>
        <dbReference type="SAM" id="Phobius"/>
    </source>
</evidence>
<keyword evidence="5 6" id="KW-0472">Membrane</keyword>
<evidence type="ECO:0000313" key="7">
    <source>
        <dbReference type="EMBL" id="CAH3026359.1"/>
    </source>
</evidence>
<dbReference type="PANTHER" id="PTHR31322">
    <property type="entry name" value="E3 UBIQUITIN-PROTEIN LIGASE TM129"/>
    <property type="match status" value="1"/>
</dbReference>
<keyword evidence="3 6" id="KW-0812">Transmembrane</keyword>
<feature type="non-terminal residue" evidence="7">
    <location>
        <position position="1"/>
    </location>
</feature>
<protein>
    <recommendedName>
        <fullName evidence="9">Transmembrane protein 129</fullName>
    </recommendedName>
</protein>
<evidence type="ECO:0000256" key="3">
    <source>
        <dbReference type="ARBA" id="ARBA00022692"/>
    </source>
</evidence>
<gene>
    <name evidence="7" type="ORF">PEVE_00028898</name>
</gene>
<evidence type="ECO:0008006" key="9">
    <source>
        <dbReference type="Google" id="ProtNLM"/>
    </source>
</evidence>